<gene>
    <name evidence="5" type="ORF">IFM89_009277</name>
</gene>
<evidence type="ECO:0000256" key="1">
    <source>
        <dbReference type="ARBA" id="ARBA00022801"/>
    </source>
</evidence>
<dbReference type="OrthoDB" id="7130006at2759"/>
<keyword evidence="3" id="KW-0472">Membrane</keyword>
<evidence type="ECO:0000256" key="3">
    <source>
        <dbReference type="SAM" id="Phobius"/>
    </source>
</evidence>
<proteinExistence type="inferred from homology"/>
<feature type="domain" description="AB hydrolase-1" evidence="4">
    <location>
        <begin position="27"/>
        <end position="97"/>
    </location>
</feature>
<dbReference type="InterPro" id="IPR000639">
    <property type="entry name" value="Epox_hydrolase-like"/>
</dbReference>
<evidence type="ECO:0000313" key="5">
    <source>
        <dbReference type="EMBL" id="KAF9608342.1"/>
    </source>
</evidence>
<comment type="similarity">
    <text evidence="2">Belongs to the AB hydrolase superfamily. Epoxide hydrolase family.</text>
</comment>
<evidence type="ECO:0000259" key="4">
    <source>
        <dbReference type="Pfam" id="PF00561"/>
    </source>
</evidence>
<dbReference type="InterPro" id="IPR000073">
    <property type="entry name" value="AB_hydrolase_1"/>
</dbReference>
<name>A0A835I1H3_9MAGN</name>
<dbReference type="PRINTS" id="PR00412">
    <property type="entry name" value="EPOXHYDRLASE"/>
</dbReference>
<evidence type="ECO:0000256" key="2">
    <source>
        <dbReference type="ARBA" id="ARBA00038334"/>
    </source>
</evidence>
<dbReference type="SUPFAM" id="SSF53474">
    <property type="entry name" value="alpha/beta-Hydrolases"/>
    <property type="match status" value="1"/>
</dbReference>
<dbReference type="Proteomes" id="UP000631114">
    <property type="component" value="Unassembled WGS sequence"/>
</dbReference>
<dbReference type="EMBL" id="JADFTS010000004">
    <property type="protein sequence ID" value="KAF9608342.1"/>
    <property type="molecule type" value="Genomic_DNA"/>
</dbReference>
<organism evidence="5 6">
    <name type="scientific">Coptis chinensis</name>
    <dbReference type="NCBI Taxonomy" id="261450"/>
    <lineage>
        <taxon>Eukaryota</taxon>
        <taxon>Viridiplantae</taxon>
        <taxon>Streptophyta</taxon>
        <taxon>Embryophyta</taxon>
        <taxon>Tracheophyta</taxon>
        <taxon>Spermatophyta</taxon>
        <taxon>Magnoliopsida</taxon>
        <taxon>Ranunculales</taxon>
        <taxon>Ranunculaceae</taxon>
        <taxon>Coptidoideae</taxon>
        <taxon>Coptis</taxon>
    </lineage>
</organism>
<protein>
    <recommendedName>
        <fullName evidence="4">AB hydrolase-1 domain-containing protein</fullName>
    </recommendedName>
</protein>
<dbReference type="Gene3D" id="3.40.50.1820">
    <property type="entry name" value="alpha/beta hydrolase"/>
    <property type="match status" value="1"/>
</dbReference>
<accession>A0A835I1H3</accession>
<dbReference type="PANTHER" id="PTHR43329">
    <property type="entry name" value="EPOXIDE HYDROLASE"/>
    <property type="match status" value="1"/>
</dbReference>
<comment type="caution">
    <text evidence="5">The sequence shown here is derived from an EMBL/GenBank/DDBJ whole genome shotgun (WGS) entry which is preliminary data.</text>
</comment>
<sequence>MNEIKHNYIKTRGLNLHRAEIGSGPRVVIFVHGFPEIWYTWRHQMIAVANIGYRAIAPDLIGYGLSDPHPDLEKASFDDYVLDLLAILDTLGISKVWSKFCIELISWVGFMVIADYMLNKGW</sequence>
<keyword evidence="3" id="KW-0812">Transmembrane</keyword>
<dbReference type="Pfam" id="PF00561">
    <property type="entry name" value="Abhydrolase_1"/>
    <property type="match status" value="1"/>
</dbReference>
<keyword evidence="1" id="KW-0378">Hydrolase</keyword>
<keyword evidence="3" id="KW-1133">Transmembrane helix</keyword>
<dbReference type="InterPro" id="IPR029058">
    <property type="entry name" value="AB_hydrolase_fold"/>
</dbReference>
<dbReference type="AlphaFoldDB" id="A0A835I1H3"/>
<keyword evidence="6" id="KW-1185">Reference proteome</keyword>
<reference evidence="5 6" key="1">
    <citation type="submission" date="2020-10" db="EMBL/GenBank/DDBJ databases">
        <title>The Coptis chinensis genome and diversification of protoberbering-type alkaloids.</title>
        <authorList>
            <person name="Wang B."/>
            <person name="Shu S."/>
            <person name="Song C."/>
            <person name="Liu Y."/>
        </authorList>
    </citation>
    <scope>NUCLEOTIDE SEQUENCE [LARGE SCALE GENOMIC DNA]</scope>
    <source>
        <strain evidence="5">HL-2020</strain>
        <tissue evidence="5">Leaf</tissue>
    </source>
</reference>
<dbReference type="GO" id="GO:0016787">
    <property type="term" value="F:hydrolase activity"/>
    <property type="evidence" value="ECO:0007669"/>
    <property type="project" value="UniProtKB-KW"/>
</dbReference>
<feature type="transmembrane region" description="Helical" evidence="3">
    <location>
        <begin position="100"/>
        <end position="118"/>
    </location>
</feature>
<evidence type="ECO:0000313" key="6">
    <source>
        <dbReference type="Proteomes" id="UP000631114"/>
    </source>
</evidence>